<proteinExistence type="predicted"/>
<dbReference type="Proteomes" id="UP000826656">
    <property type="component" value="Unassembled WGS sequence"/>
</dbReference>
<sequence length="89" mass="10526">MTQKTAEEIHVYDMEKEEDNEVCNSTDDEEPMNTFAPQTSCNEQEVKDPVTSHKISFKKIAEPFWMTLGYGDRLWKRIERVINMILRLD</sequence>
<name>A0ABQ7U7T4_SOLTU</name>
<evidence type="ECO:0000313" key="3">
    <source>
        <dbReference type="Proteomes" id="UP000826656"/>
    </source>
</evidence>
<comment type="caution">
    <text evidence="2">The sequence shown here is derived from an EMBL/GenBank/DDBJ whole genome shotgun (WGS) entry which is preliminary data.</text>
</comment>
<reference evidence="2 3" key="1">
    <citation type="journal article" date="2021" name="bioRxiv">
        <title>Chromosome-scale and haplotype-resolved genome assembly of a tetraploid potato cultivar.</title>
        <authorList>
            <person name="Sun H."/>
            <person name="Jiao W.-B."/>
            <person name="Krause K."/>
            <person name="Campoy J.A."/>
            <person name="Goel M."/>
            <person name="Folz-Donahue K."/>
            <person name="Kukat C."/>
            <person name="Huettel B."/>
            <person name="Schneeberger K."/>
        </authorList>
    </citation>
    <scope>NUCLEOTIDE SEQUENCE [LARGE SCALE GENOMIC DNA]</scope>
    <source>
        <strain evidence="2">SolTubOtavaFocal</strain>
        <tissue evidence="2">Leaves</tissue>
    </source>
</reference>
<feature type="compositionally biased region" description="Acidic residues" evidence="1">
    <location>
        <begin position="16"/>
        <end position="31"/>
    </location>
</feature>
<keyword evidence="3" id="KW-1185">Reference proteome</keyword>
<accession>A0ABQ7U7T4</accession>
<gene>
    <name evidence="2" type="ORF">KY290_030965</name>
</gene>
<feature type="region of interest" description="Disordered" evidence="1">
    <location>
        <begin position="16"/>
        <end position="47"/>
    </location>
</feature>
<dbReference type="EMBL" id="JAIVGD010000023">
    <property type="protein sequence ID" value="KAH0742972.1"/>
    <property type="molecule type" value="Genomic_DNA"/>
</dbReference>
<organism evidence="2 3">
    <name type="scientific">Solanum tuberosum</name>
    <name type="common">Potato</name>
    <dbReference type="NCBI Taxonomy" id="4113"/>
    <lineage>
        <taxon>Eukaryota</taxon>
        <taxon>Viridiplantae</taxon>
        <taxon>Streptophyta</taxon>
        <taxon>Embryophyta</taxon>
        <taxon>Tracheophyta</taxon>
        <taxon>Spermatophyta</taxon>
        <taxon>Magnoliopsida</taxon>
        <taxon>eudicotyledons</taxon>
        <taxon>Gunneridae</taxon>
        <taxon>Pentapetalae</taxon>
        <taxon>asterids</taxon>
        <taxon>lamiids</taxon>
        <taxon>Solanales</taxon>
        <taxon>Solanaceae</taxon>
        <taxon>Solanoideae</taxon>
        <taxon>Solaneae</taxon>
        <taxon>Solanum</taxon>
    </lineage>
</organism>
<evidence type="ECO:0000256" key="1">
    <source>
        <dbReference type="SAM" id="MobiDB-lite"/>
    </source>
</evidence>
<evidence type="ECO:0000313" key="2">
    <source>
        <dbReference type="EMBL" id="KAH0742972.1"/>
    </source>
</evidence>
<protein>
    <submittedName>
        <fullName evidence="2">Uncharacterized protein</fullName>
    </submittedName>
</protein>